<evidence type="ECO:0000313" key="8">
    <source>
        <dbReference type="Proteomes" id="UP000245119"/>
    </source>
</evidence>
<evidence type="ECO:0000256" key="4">
    <source>
        <dbReference type="ARBA" id="ARBA00022833"/>
    </source>
</evidence>
<keyword evidence="2" id="KW-0479">Metal-binding</keyword>
<organism evidence="7 8">
    <name type="scientific">Pomacea canaliculata</name>
    <name type="common">Golden apple snail</name>
    <dbReference type="NCBI Taxonomy" id="400727"/>
    <lineage>
        <taxon>Eukaryota</taxon>
        <taxon>Metazoa</taxon>
        <taxon>Spiralia</taxon>
        <taxon>Lophotrochozoa</taxon>
        <taxon>Mollusca</taxon>
        <taxon>Gastropoda</taxon>
        <taxon>Caenogastropoda</taxon>
        <taxon>Architaenioglossa</taxon>
        <taxon>Ampullarioidea</taxon>
        <taxon>Ampullariidae</taxon>
        <taxon>Pomacea</taxon>
    </lineage>
</organism>
<evidence type="ECO:0000313" key="7">
    <source>
        <dbReference type="EMBL" id="PVD28426.1"/>
    </source>
</evidence>
<evidence type="ECO:0000259" key="6">
    <source>
        <dbReference type="PROSITE" id="PS50089"/>
    </source>
</evidence>
<accession>A0A2T7P4T8</accession>
<reference evidence="7 8" key="1">
    <citation type="submission" date="2018-04" db="EMBL/GenBank/DDBJ databases">
        <title>The genome of golden apple snail Pomacea canaliculata provides insight into stress tolerance and invasive adaptation.</title>
        <authorList>
            <person name="Liu C."/>
            <person name="Liu B."/>
            <person name="Ren Y."/>
            <person name="Zhang Y."/>
            <person name="Wang H."/>
            <person name="Li S."/>
            <person name="Jiang F."/>
            <person name="Yin L."/>
            <person name="Zhang G."/>
            <person name="Qian W."/>
            <person name="Fan W."/>
        </authorList>
    </citation>
    <scope>NUCLEOTIDE SEQUENCE [LARGE SCALE GENOMIC DNA]</scope>
    <source>
        <strain evidence="7">SZHN2017</strain>
        <tissue evidence="7">Muscle</tissue>
    </source>
</reference>
<dbReference type="Gene3D" id="3.30.40.10">
    <property type="entry name" value="Zinc/RING finger domain, C3HC4 (zinc finger)"/>
    <property type="match status" value="2"/>
</dbReference>
<dbReference type="GO" id="GO:0008270">
    <property type="term" value="F:zinc ion binding"/>
    <property type="evidence" value="ECO:0007669"/>
    <property type="project" value="UniProtKB-KW"/>
</dbReference>
<proteinExistence type="inferred from homology"/>
<dbReference type="AlphaFoldDB" id="A0A2T7P4T8"/>
<evidence type="ECO:0000256" key="3">
    <source>
        <dbReference type="ARBA" id="ARBA00022771"/>
    </source>
</evidence>
<keyword evidence="3 5" id="KW-0863">Zinc-finger</keyword>
<dbReference type="SMART" id="SM00184">
    <property type="entry name" value="RING"/>
    <property type="match status" value="2"/>
</dbReference>
<dbReference type="EMBL" id="PZQS01000006">
    <property type="protein sequence ID" value="PVD28426.1"/>
    <property type="molecule type" value="Genomic_DNA"/>
</dbReference>
<evidence type="ECO:0000256" key="5">
    <source>
        <dbReference type="PROSITE-ProRule" id="PRU00175"/>
    </source>
</evidence>
<comment type="caution">
    <text evidence="7">The sequence shown here is derived from an EMBL/GenBank/DDBJ whole genome shotgun (WGS) entry which is preliminary data.</text>
</comment>
<dbReference type="InterPro" id="IPR013083">
    <property type="entry name" value="Znf_RING/FYVE/PHD"/>
</dbReference>
<dbReference type="Proteomes" id="UP000245119">
    <property type="component" value="Linkage Group LG6"/>
</dbReference>
<dbReference type="GO" id="GO:0004842">
    <property type="term" value="F:ubiquitin-protein transferase activity"/>
    <property type="evidence" value="ECO:0007669"/>
    <property type="project" value="TreeGrafter"/>
</dbReference>
<dbReference type="SUPFAM" id="SSF57924">
    <property type="entry name" value="Inhibitor of apoptosis (IAP) repeat"/>
    <property type="match status" value="1"/>
</dbReference>
<protein>
    <recommendedName>
        <fullName evidence="6">RING-type domain-containing protein</fullName>
    </recommendedName>
</protein>
<feature type="domain" description="RING-type" evidence="6">
    <location>
        <begin position="285"/>
        <end position="320"/>
    </location>
</feature>
<sequence length="331" mass="36933">MIRIPPMTDYRRRRTDPTTARDERTCVLCRRHPANVVLLPCRHLAVCTPCLQDIHACPRGALDVSATLGDVGKNSRTRVAALTGVLLQGYVNKGGALSIQGTEGSSKWDFARRFHGIFHSHLTTVTVLPATPVFGDTVPHSPGLGCVFPGMRFEDLRLSSFFNSDTIPVGQPVPSLASSGYYHDVIFQNTRCFCCGQSFGQGHSQDCGGRRAQCNIPLNQCSLHRQQHIEQNIDLHMIVNSPGFILRDENVRRGAVRDRQSRSRFRLPPMRQYTRRTSIRESRTCLLCRSSPAVVLLQPCLHLVLCTPCSRRSQTCPRCDANIEETVETLP</sequence>
<dbReference type="PROSITE" id="PS50143">
    <property type="entry name" value="BIR_REPEAT_2"/>
    <property type="match status" value="1"/>
</dbReference>
<dbReference type="Pfam" id="PF13920">
    <property type="entry name" value="zf-C3HC4_3"/>
    <property type="match status" value="2"/>
</dbReference>
<dbReference type="InterPro" id="IPR001841">
    <property type="entry name" value="Znf_RING"/>
</dbReference>
<dbReference type="PANTHER" id="PTHR42647:SF72">
    <property type="entry name" value="EF-HAND CALCIUM-BINDING DOMAIN-CONTAINING PROTEIN 4A"/>
    <property type="match status" value="1"/>
</dbReference>
<comment type="similarity">
    <text evidence="1">Belongs to the IAP family.</text>
</comment>
<name>A0A2T7P4T8_POMCA</name>
<dbReference type="InterPro" id="IPR001370">
    <property type="entry name" value="BIR_rpt"/>
</dbReference>
<keyword evidence="8" id="KW-1185">Reference proteome</keyword>
<dbReference type="PROSITE" id="PS50089">
    <property type="entry name" value="ZF_RING_2"/>
    <property type="match status" value="2"/>
</dbReference>
<gene>
    <name evidence="7" type="ORF">C0Q70_11013</name>
</gene>
<evidence type="ECO:0000256" key="1">
    <source>
        <dbReference type="ARBA" id="ARBA00006672"/>
    </source>
</evidence>
<dbReference type="PANTHER" id="PTHR42647">
    <property type="entry name" value="SBP (S-RIBONUCLEASE BINDING PROTEIN) FAMILY PROTEIN"/>
    <property type="match status" value="1"/>
</dbReference>
<keyword evidence="4" id="KW-0862">Zinc</keyword>
<dbReference type="OrthoDB" id="1711136at2759"/>
<evidence type="ECO:0000256" key="2">
    <source>
        <dbReference type="ARBA" id="ARBA00022723"/>
    </source>
</evidence>
<feature type="domain" description="RING-type" evidence="6">
    <location>
        <begin position="26"/>
        <end position="58"/>
    </location>
</feature>